<feature type="transmembrane region" description="Helical" evidence="9">
    <location>
        <begin position="12"/>
        <end position="32"/>
    </location>
</feature>
<sequence>MKRELRDKTRKALLALTSALAISVLFGVYFYLIRESLPAIRTVGADLFLSDQWYPVWEPGEYGMRSLILNSLIVTVLGTILVLPVSYFIAIYLHGFASKKEKAVVRRFIEYLSGVPSVVIAFVFLTHFSPLFAQFGIYSPQNLLLALAGLFFLTIPISTVLILESLDNVPRELEEASAALGALPFKTYVRVTSKAAFPGILNAAVLTANRIVGETIVVLLLGGGAAMVPQKLTDPMKTLTAAIASEMPEAARFSTHFSALFVAGLILIIFSTIFELISIMLLRRSKR</sequence>
<comment type="similarity">
    <text evidence="2">Belongs to the binding-protein-dependent transport system permease family. CysTW subfamily.</text>
</comment>
<dbReference type="RefSeq" id="WP_084634451.1">
    <property type="nucleotide sequence ID" value="NZ_FRDJ01000021.1"/>
</dbReference>
<dbReference type="Gene3D" id="1.10.3720.10">
    <property type="entry name" value="MetI-like"/>
    <property type="match status" value="1"/>
</dbReference>
<dbReference type="STRING" id="1121883.SAMN02745226_02026"/>
<evidence type="ECO:0000256" key="7">
    <source>
        <dbReference type="ARBA" id="ARBA00022989"/>
    </source>
</evidence>
<dbReference type="AlphaFoldDB" id="A0A1M7TIC7"/>
<evidence type="ECO:0000256" key="3">
    <source>
        <dbReference type="ARBA" id="ARBA00022448"/>
    </source>
</evidence>
<keyword evidence="5" id="KW-0592">Phosphate transport</keyword>
<evidence type="ECO:0000256" key="6">
    <source>
        <dbReference type="ARBA" id="ARBA00022692"/>
    </source>
</evidence>
<accession>A0A1M7TIC7</accession>
<evidence type="ECO:0000256" key="4">
    <source>
        <dbReference type="ARBA" id="ARBA00022475"/>
    </source>
</evidence>
<feature type="domain" description="ABC transmembrane type-1" evidence="10">
    <location>
        <begin position="68"/>
        <end position="278"/>
    </location>
</feature>
<dbReference type="Pfam" id="PF00528">
    <property type="entry name" value="BPD_transp_1"/>
    <property type="match status" value="1"/>
</dbReference>
<evidence type="ECO:0000256" key="1">
    <source>
        <dbReference type="ARBA" id="ARBA00004651"/>
    </source>
</evidence>
<feature type="transmembrane region" description="Helical" evidence="9">
    <location>
        <begin position="257"/>
        <end position="282"/>
    </location>
</feature>
<dbReference type="GO" id="GO:0006817">
    <property type="term" value="P:phosphate ion transport"/>
    <property type="evidence" value="ECO:0007669"/>
    <property type="project" value="UniProtKB-KW"/>
</dbReference>
<keyword evidence="3 9" id="KW-0813">Transport</keyword>
<proteinExistence type="inferred from homology"/>
<dbReference type="GO" id="GO:0005886">
    <property type="term" value="C:plasma membrane"/>
    <property type="evidence" value="ECO:0007669"/>
    <property type="project" value="UniProtKB-SubCell"/>
</dbReference>
<comment type="subcellular location">
    <subcellularLocation>
        <location evidence="1 9">Cell membrane</location>
        <topology evidence="1 9">Multi-pass membrane protein</topology>
    </subcellularLocation>
</comment>
<feature type="transmembrane region" description="Helical" evidence="9">
    <location>
        <begin position="143"/>
        <end position="163"/>
    </location>
</feature>
<feature type="transmembrane region" description="Helical" evidence="9">
    <location>
        <begin position="67"/>
        <end position="93"/>
    </location>
</feature>
<keyword evidence="7 9" id="KW-1133">Transmembrane helix</keyword>
<name>A0A1M7TIC7_FERGO</name>
<evidence type="ECO:0000256" key="9">
    <source>
        <dbReference type="RuleBase" id="RU363032"/>
    </source>
</evidence>
<dbReference type="PROSITE" id="PS50928">
    <property type="entry name" value="ABC_TM1"/>
    <property type="match status" value="1"/>
</dbReference>
<dbReference type="CDD" id="cd06261">
    <property type="entry name" value="TM_PBP2"/>
    <property type="match status" value="1"/>
</dbReference>
<gene>
    <name evidence="11" type="ORF">SAMN02745226_02026</name>
</gene>
<dbReference type="EMBL" id="FRDJ01000021">
    <property type="protein sequence ID" value="SHN70456.1"/>
    <property type="molecule type" value="Genomic_DNA"/>
</dbReference>
<evidence type="ECO:0000256" key="5">
    <source>
        <dbReference type="ARBA" id="ARBA00022592"/>
    </source>
</evidence>
<organism evidence="11 12">
    <name type="scientific">Fervidobacterium gondwanense DSM 13020</name>
    <dbReference type="NCBI Taxonomy" id="1121883"/>
    <lineage>
        <taxon>Bacteria</taxon>
        <taxon>Thermotogati</taxon>
        <taxon>Thermotogota</taxon>
        <taxon>Thermotogae</taxon>
        <taxon>Thermotogales</taxon>
        <taxon>Fervidobacteriaceae</taxon>
        <taxon>Fervidobacterium</taxon>
    </lineage>
</organism>
<protein>
    <submittedName>
        <fullName evidence="11">Phosphate ABC transporter membrane protein 1, PhoT family</fullName>
    </submittedName>
</protein>
<keyword evidence="12" id="KW-1185">Reference proteome</keyword>
<dbReference type="OrthoDB" id="9785113at2"/>
<feature type="transmembrane region" description="Helical" evidence="9">
    <location>
        <begin position="211"/>
        <end position="228"/>
    </location>
</feature>
<evidence type="ECO:0000313" key="11">
    <source>
        <dbReference type="EMBL" id="SHN70456.1"/>
    </source>
</evidence>
<dbReference type="SUPFAM" id="SSF161098">
    <property type="entry name" value="MetI-like"/>
    <property type="match status" value="1"/>
</dbReference>
<dbReference type="GO" id="GO:0055085">
    <property type="term" value="P:transmembrane transport"/>
    <property type="evidence" value="ECO:0007669"/>
    <property type="project" value="InterPro"/>
</dbReference>
<dbReference type="InterPro" id="IPR035906">
    <property type="entry name" value="MetI-like_sf"/>
</dbReference>
<dbReference type="Proteomes" id="UP000184207">
    <property type="component" value="Unassembled WGS sequence"/>
</dbReference>
<reference evidence="12" key="1">
    <citation type="submission" date="2016-12" db="EMBL/GenBank/DDBJ databases">
        <authorList>
            <person name="Varghese N."/>
            <person name="Submissions S."/>
        </authorList>
    </citation>
    <scope>NUCLEOTIDE SEQUENCE [LARGE SCALE GENOMIC DNA]</scope>
    <source>
        <strain evidence="12">DSM 13020</strain>
    </source>
</reference>
<evidence type="ECO:0000256" key="2">
    <source>
        <dbReference type="ARBA" id="ARBA00007069"/>
    </source>
</evidence>
<evidence type="ECO:0000313" key="12">
    <source>
        <dbReference type="Proteomes" id="UP000184207"/>
    </source>
</evidence>
<keyword evidence="8 9" id="KW-0472">Membrane</keyword>
<evidence type="ECO:0000256" key="8">
    <source>
        <dbReference type="ARBA" id="ARBA00023136"/>
    </source>
</evidence>
<keyword evidence="6 9" id="KW-0812">Transmembrane</keyword>
<dbReference type="PANTHER" id="PTHR30425:SF1">
    <property type="entry name" value="PHOSPHATE TRANSPORT SYSTEM PERMEASE PROTEIN PSTC"/>
    <property type="match status" value="1"/>
</dbReference>
<keyword evidence="4" id="KW-1003">Cell membrane</keyword>
<evidence type="ECO:0000259" key="10">
    <source>
        <dbReference type="PROSITE" id="PS50928"/>
    </source>
</evidence>
<dbReference type="InterPro" id="IPR000515">
    <property type="entry name" value="MetI-like"/>
</dbReference>
<dbReference type="PANTHER" id="PTHR30425">
    <property type="entry name" value="PHOSPHATE TRANSPORT SYSTEM PERMEASE PROTEIN PST"/>
    <property type="match status" value="1"/>
</dbReference>
<feature type="transmembrane region" description="Helical" evidence="9">
    <location>
        <begin position="114"/>
        <end position="137"/>
    </location>
</feature>
<dbReference type="InterPro" id="IPR051124">
    <property type="entry name" value="Phosphate_Transport_Permease"/>
</dbReference>